<evidence type="ECO:0000313" key="3">
    <source>
        <dbReference type="EMBL" id="KPI36762.1"/>
    </source>
</evidence>
<dbReference type="STRING" id="1664694.A0A0N1H674"/>
<dbReference type="EMBL" id="LFJN01000028">
    <property type="protein sequence ID" value="KPI36762.1"/>
    <property type="molecule type" value="Genomic_DNA"/>
</dbReference>
<feature type="compositionally biased region" description="Polar residues" evidence="1">
    <location>
        <begin position="596"/>
        <end position="609"/>
    </location>
</feature>
<evidence type="ECO:0000256" key="1">
    <source>
        <dbReference type="SAM" id="MobiDB-lite"/>
    </source>
</evidence>
<feature type="compositionally biased region" description="Basic residues" evidence="1">
    <location>
        <begin position="387"/>
        <end position="396"/>
    </location>
</feature>
<dbReference type="AlphaFoldDB" id="A0A0N1H674"/>
<dbReference type="Gene3D" id="1.10.10.60">
    <property type="entry name" value="Homeodomain-like"/>
    <property type="match status" value="1"/>
</dbReference>
<evidence type="ECO:0000313" key="4">
    <source>
        <dbReference type="Proteomes" id="UP000038010"/>
    </source>
</evidence>
<dbReference type="GO" id="GO:0003691">
    <property type="term" value="F:double-stranded telomeric DNA binding"/>
    <property type="evidence" value="ECO:0007669"/>
    <property type="project" value="TreeGrafter"/>
</dbReference>
<feature type="domain" description="Myb-like" evidence="2">
    <location>
        <begin position="707"/>
        <end position="764"/>
    </location>
</feature>
<feature type="region of interest" description="Disordered" evidence="1">
    <location>
        <begin position="1"/>
        <end position="56"/>
    </location>
</feature>
<evidence type="ECO:0000259" key="2">
    <source>
        <dbReference type="SMART" id="SM00717"/>
    </source>
</evidence>
<feature type="region of interest" description="Disordered" evidence="1">
    <location>
        <begin position="479"/>
        <end position="637"/>
    </location>
</feature>
<keyword evidence="4" id="KW-1185">Reference proteome</keyword>
<dbReference type="PANTHER" id="PTHR47807">
    <property type="entry name" value="PROTEIN TBF1"/>
    <property type="match status" value="1"/>
</dbReference>
<dbReference type="OrthoDB" id="5398572at2759"/>
<dbReference type="SMART" id="SM00717">
    <property type="entry name" value="SANT"/>
    <property type="match status" value="1"/>
</dbReference>
<feature type="region of interest" description="Disordered" evidence="1">
    <location>
        <begin position="661"/>
        <end position="707"/>
    </location>
</feature>
<accession>A0A0N1H674</accession>
<feature type="region of interest" description="Disordered" evidence="1">
    <location>
        <begin position="374"/>
        <end position="396"/>
    </location>
</feature>
<proteinExistence type="predicted"/>
<dbReference type="RefSeq" id="XP_017996725.1">
    <property type="nucleotide sequence ID" value="XM_018140671.1"/>
</dbReference>
<name>A0A0N1H674_9EURO</name>
<dbReference type="PANTHER" id="PTHR47807:SF1">
    <property type="entry name" value="PROTEIN TBF1"/>
    <property type="match status" value="1"/>
</dbReference>
<reference evidence="3 4" key="1">
    <citation type="submission" date="2015-06" db="EMBL/GenBank/DDBJ databases">
        <title>Draft genome of the ant-associated black yeast Phialophora attae CBS 131958.</title>
        <authorList>
            <person name="Moreno L.F."/>
            <person name="Stielow B.J."/>
            <person name="de Hoog S."/>
            <person name="Vicente V.A."/>
            <person name="Weiss V.A."/>
            <person name="de Vries M."/>
            <person name="Cruz L.M."/>
            <person name="Souza E.M."/>
        </authorList>
    </citation>
    <scope>NUCLEOTIDE SEQUENCE [LARGE SCALE GENOMIC DNA]</scope>
    <source>
        <strain evidence="3 4">CBS 131958</strain>
    </source>
</reference>
<dbReference type="InterPro" id="IPR001005">
    <property type="entry name" value="SANT/Myb"/>
</dbReference>
<dbReference type="GeneID" id="28732552"/>
<dbReference type="VEuPathDB" id="FungiDB:AB675_11795"/>
<dbReference type="InterPro" id="IPR052833">
    <property type="entry name" value="Telomeric_DNA-bd_trans-reg"/>
</dbReference>
<comment type="caution">
    <text evidence="3">The sequence shown here is derived from an EMBL/GenBank/DDBJ whole genome shotgun (WGS) entry which is preliminary data.</text>
</comment>
<dbReference type="Proteomes" id="UP000038010">
    <property type="component" value="Unassembled WGS sequence"/>
</dbReference>
<organism evidence="3 4">
    <name type="scientific">Cyphellophora attinorum</name>
    <dbReference type="NCBI Taxonomy" id="1664694"/>
    <lineage>
        <taxon>Eukaryota</taxon>
        <taxon>Fungi</taxon>
        <taxon>Dikarya</taxon>
        <taxon>Ascomycota</taxon>
        <taxon>Pezizomycotina</taxon>
        <taxon>Eurotiomycetes</taxon>
        <taxon>Chaetothyriomycetidae</taxon>
        <taxon>Chaetothyriales</taxon>
        <taxon>Cyphellophoraceae</taxon>
        <taxon>Cyphellophora</taxon>
    </lineage>
</organism>
<gene>
    <name evidence="3" type="ORF">AB675_11795</name>
</gene>
<protein>
    <recommendedName>
        <fullName evidence="2">Myb-like domain-containing protein</fullName>
    </recommendedName>
</protein>
<sequence length="814" mass="89912">MASSRGGRSAQRKDTPQSPRKPPSAVGSPKQTRRSARTTSREPEPEPRVQQQQHLEPVVEELGVVEPSDDDASDITAGTQSEFQSLNVDNIIEALPSVWEDSIQLIQFFAKNRNSLEQLQDGADPSIFLFKRCKRLVEGFLDDRAHFSNRVFINTQLVAHKLRDSVGDDAARRPDAILFAANVVMLLATMITGDIARKDEVLQLIYPSFPAGFASLESGGLFSTNLASETIEFGNILRTQLFIMRVAEAYQEGVSFDPDNYIHDLFTTDTGAYRGMEIVDKGEADFNKDMITKFLQSLRQRFVTTSASNPVKLAELEEAYPFADFLQHLIRWSEDRGRELQEAVEAQGGAEAVAQRLVGSQPDEIDLGYDELAESTEQHVSTPPKPQPRKAAKKKMTKNMAANIARLNEFKAQAAAEETGFDTQSQSSVIPPSIVDRIEVLDEEDQHTAEQLLSANNAVPPNPDPHQVQRIMRELAERALNEPSSSNPANPRPRPRFDEPQPNARRLSFNDIDSQQPTPRNKKRAAAPATDDEEFETDKRPAPKRRRQVNNDNIDPQLREELPALDEDDDFTTPGTHPRPTFQTTASPRRLGRPFQPQSANNAGPSSTAPPLGAQPTRLEQTPSIPPSSAPAARRETLDPEGAFPASQAFNDARDLAKQEVRKRKTALANPPNPDAAANPDADVDNSDLPPLTQRAELPATGSGYQVRKPWTPAEEERLITLIGEVGPSYAKILKLDAQHDQGPELEERNQVQLKDKARNIKFAYLKANVALPDGFGPVSIGPKLVAKLNELGITGLGVSDLSRRVFALPRTLT</sequence>
<dbReference type="GO" id="GO:0010833">
    <property type="term" value="P:telomere maintenance via telomere lengthening"/>
    <property type="evidence" value="ECO:0007669"/>
    <property type="project" value="TreeGrafter"/>
</dbReference>